<name>A0ABX2FZC3_9BURK</name>
<evidence type="ECO:0000313" key="3">
    <source>
        <dbReference type="EMBL" id="NRT55120.1"/>
    </source>
</evidence>
<keyword evidence="1" id="KW-0408">Iron</keyword>
<dbReference type="Proteomes" id="UP001516061">
    <property type="component" value="Unassembled WGS sequence"/>
</dbReference>
<dbReference type="EMBL" id="JABSNM010000003">
    <property type="protein sequence ID" value="NRT55120.1"/>
    <property type="molecule type" value="Genomic_DNA"/>
</dbReference>
<evidence type="ECO:0000313" key="4">
    <source>
        <dbReference type="Proteomes" id="UP001516061"/>
    </source>
</evidence>
<evidence type="ECO:0000256" key="1">
    <source>
        <dbReference type="ARBA" id="ARBA00023004"/>
    </source>
</evidence>
<gene>
    <name evidence="3" type="ORF">HNQ01_000830</name>
</gene>
<evidence type="ECO:0000259" key="2">
    <source>
        <dbReference type="SMART" id="SM00899"/>
    </source>
</evidence>
<organism evidence="3 4">
    <name type="scientific">Sphaerotilus uruguayifluvii</name>
    <dbReference type="NCBI Taxonomy" id="2735897"/>
    <lineage>
        <taxon>Bacteria</taxon>
        <taxon>Pseudomonadati</taxon>
        <taxon>Pseudomonadota</taxon>
        <taxon>Betaproteobacteria</taxon>
        <taxon>Burkholderiales</taxon>
        <taxon>Sphaerotilaceae</taxon>
        <taxon>Sphaerotilus</taxon>
    </lineage>
</organism>
<sequence>MTRSPLLMSLRDLPQRASARIAAIVPHAMPDAVAQRLEELGFVPGETIRVVARGPFGREPIAVQVGFTRFALRRAEAERVMIDSASVSGA</sequence>
<proteinExistence type="predicted"/>
<dbReference type="Gene3D" id="2.30.30.90">
    <property type="match status" value="1"/>
</dbReference>
<dbReference type="InterPro" id="IPR038157">
    <property type="entry name" value="FeoA_core_dom"/>
</dbReference>
<dbReference type="SMART" id="SM00899">
    <property type="entry name" value="FeoA"/>
    <property type="match status" value="1"/>
</dbReference>
<keyword evidence="4" id="KW-1185">Reference proteome</keyword>
<dbReference type="PANTHER" id="PTHR42954">
    <property type="entry name" value="FE(2+) TRANSPORT PROTEIN A"/>
    <property type="match status" value="1"/>
</dbReference>
<accession>A0ABX2FZC3</accession>
<dbReference type="PANTHER" id="PTHR42954:SF2">
    <property type="entry name" value="FE(2+) TRANSPORT PROTEIN A"/>
    <property type="match status" value="1"/>
</dbReference>
<protein>
    <submittedName>
        <fullName evidence="3">Ferrous iron transport protein A</fullName>
    </submittedName>
</protein>
<comment type="caution">
    <text evidence="3">The sequence shown here is derived from an EMBL/GenBank/DDBJ whole genome shotgun (WGS) entry which is preliminary data.</text>
</comment>
<dbReference type="Pfam" id="PF04023">
    <property type="entry name" value="FeoA"/>
    <property type="match status" value="1"/>
</dbReference>
<dbReference type="SUPFAM" id="SSF50037">
    <property type="entry name" value="C-terminal domain of transcriptional repressors"/>
    <property type="match status" value="1"/>
</dbReference>
<dbReference type="InterPro" id="IPR007167">
    <property type="entry name" value="Fe-transptr_FeoA-like"/>
</dbReference>
<dbReference type="InterPro" id="IPR052713">
    <property type="entry name" value="FeoA"/>
</dbReference>
<dbReference type="RefSeq" id="WP_286180459.1">
    <property type="nucleotide sequence ID" value="NZ_JABSNM010000003.1"/>
</dbReference>
<reference evidence="3 4" key="1">
    <citation type="submission" date="2020-05" db="EMBL/GenBank/DDBJ databases">
        <title>Genomic Encyclopedia of Type Strains, Phase IV (KMG-V): Genome sequencing to study the core and pangenomes of soil and plant-associated prokaryotes.</title>
        <authorList>
            <person name="Whitman W."/>
        </authorList>
    </citation>
    <scope>NUCLEOTIDE SEQUENCE [LARGE SCALE GENOMIC DNA]</scope>
    <source>
        <strain evidence="3 4">C29</strain>
    </source>
</reference>
<feature type="domain" description="Ferrous iron transporter FeoA-like" evidence="2">
    <location>
        <begin position="8"/>
        <end position="84"/>
    </location>
</feature>
<dbReference type="InterPro" id="IPR008988">
    <property type="entry name" value="Transcriptional_repressor_C"/>
</dbReference>